<feature type="region of interest" description="Disordered" evidence="1">
    <location>
        <begin position="1"/>
        <end position="21"/>
    </location>
</feature>
<dbReference type="EMBL" id="BAAAMQ010000009">
    <property type="protein sequence ID" value="GAA2102432.1"/>
    <property type="molecule type" value="Genomic_DNA"/>
</dbReference>
<evidence type="ECO:0000313" key="2">
    <source>
        <dbReference type="EMBL" id="GAA2102432.1"/>
    </source>
</evidence>
<evidence type="ECO:0000256" key="1">
    <source>
        <dbReference type="SAM" id="MobiDB-lite"/>
    </source>
</evidence>
<accession>A0ABP5IPW5</accession>
<protein>
    <submittedName>
        <fullName evidence="2">Uncharacterized protein</fullName>
    </submittedName>
</protein>
<keyword evidence="3" id="KW-1185">Reference proteome</keyword>
<reference evidence="3" key="1">
    <citation type="journal article" date="2019" name="Int. J. Syst. Evol. Microbiol.">
        <title>The Global Catalogue of Microorganisms (GCM) 10K type strain sequencing project: providing services to taxonomists for standard genome sequencing and annotation.</title>
        <authorList>
            <consortium name="The Broad Institute Genomics Platform"/>
            <consortium name="The Broad Institute Genome Sequencing Center for Infectious Disease"/>
            <person name="Wu L."/>
            <person name="Ma J."/>
        </authorList>
    </citation>
    <scope>NUCLEOTIDE SEQUENCE [LARGE SCALE GENOMIC DNA]</scope>
    <source>
        <strain evidence="3">JCM 13813</strain>
    </source>
</reference>
<dbReference type="Proteomes" id="UP001501161">
    <property type="component" value="Unassembled WGS sequence"/>
</dbReference>
<feature type="region of interest" description="Disordered" evidence="1">
    <location>
        <begin position="83"/>
        <end position="116"/>
    </location>
</feature>
<proteinExistence type="predicted"/>
<comment type="caution">
    <text evidence="2">The sequence shown here is derived from an EMBL/GenBank/DDBJ whole genome shotgun (WGS) entry which is preliminary data.</text>
</comment>
<sequence length="116" mass="12535">MDEGAERSEDEHDHAGDLEAVHDELHELVESFVSDHGPSLTLGRGCRRLPCEGSRGRPAAALDQARGIGGGLTQLACDSHGDWLSRRREARPVPQDEPPTFPAPSSGREPVPVPLR</sequence>
<gene>
    <name evidence="2" type="ORF">GCM10009726_13360</name>
</gene>
<organism evidence="2 3">
    <name type="scientific">Nocardioides furvisabuli</name>
    <dbReference type="NCBI Taxonomy" id="375542"/>
    <lineage>
        <taxon>Bacteria</taxon>
        <taxon>Bacillati</taxon>
        <taxon>Actinomycetota</taxon>
        <taxon>Actinomycetes</taxon>
        <taxon>Propionibacteriales</taxon>
        <taxon>Nocardioidaceae</taxon>
        <taxon>Nocardioides</taxon>
    </lineage>
</organism>
<name>A0ABP5IPW5_9ACTN</name>
<evidence type="ECO:0000313" key="3">
    <source>
        <dbReference type="Proteomes" id="UP001501161"/>
    </source>
</evidence>